<evidence type="ECO:0000256" key="1">
    <source>
        <dbReference type="SAM" id="MobiDB-lite"/>
    </source>
</evidence>
<sequence>MSNQINSPKNKFPVDNLLDNVTKNL</sequence>
<reference evidence="2" key="1">
    <citation type="submission" date="2011-10" db="EMBL/GenBank/DDBJ databases">
        <title>Provirophages and transpovirons: unique mobilome of giant viruses.</title>
        <authorList>
            <person name="Desnues C."/>
            <person name="LaScola B."/>
            <person name="Yutin N."/>
            <person name="Fournous G."/>
            <person name="Koonin E."/>
            <person name="Raoult D."/>
        </authorList>
    </citation>
    <scope>NUCLEOTIDE SEQUENCE</scope>
    <source>
        <strain evidence="2">Mv13-mv</strain>
    </source>
</reference>
<accession>H2EDX6</accession>
<gene>
    <name evidence="2" type="ORF">mv_L394</name>
</gene>
<name>H2EDX6_9VIRU</name>
<proteinExistence type="predicted"/>
<dbReference type="EMBL" id="JN885997">
    <property type="protein sequence ID" value="AEX62599.1"/>
    <property type="molecule type" value="Genomic_DNA"/>
</dbReference>
<evidence type="ECO:0000313" key="2">
    <source>
        <dbReference type="EMBL" id="AEX62599.1"/>
    </source>
</evidence>
<organism evidence="2">
    <name type="scientific">Moumouvirus sp. 'Monve'</name>
    <dbReference type="NCBI Taxonomy" id="1128131"/>
    <lineage>
        <taxon>Viruses</taxon>
        <taxon>Varidnaviria</taxon>
        <taxon>Bamfordvirae</taxon>
        <taxon>Nucleocytoviricota</taxon>
        <taxon>Megaviricetes</taxon>
        <taxon>Imitervirales</taxon>
        <taxon>Mimiviridae</taxon>
        <taxon>Megamimivirinae</taxon>
        <taxon>Moumouvirus</taxon>
    </lineage>
</organism>
<protein>
    <submittedName>
        <fullName evidence="2">Uncharacterized protein</fullName>
    </submittedName>
</protein>
<feature type="region of interest" description="Disordered" evidence="1">
    <location>
        <begin position="1"/>
        <end position="25"/>
    </location>
</feature>